<sequence>MNRRGGCAGCHHGLVCTVVVRWSDGRPPQILALRDELLTREFDDPGRWWPELPDVVGGRDRVAGGTWCATSIGTGATALVVNRPHKQLADPGAPSRGVLPLLAVEHGADWLSHVELGGMASFALLLATPHRVTTWDFDGQDLVTTEHPEGVHMLTSGGAENRKADLHLQAFAESGYPHGWRGLVQSGDPKDDPAALVVRHELDGLVFGTVFGELIEAAPGRLRLEYNRQPWTTEPWHVLAAGTGPP</sequence>
<keyword evidence="2" id="KW-1185">Reference proteome</keyword>
<name>A0ABP6NZH7_9ACTN</name>
<evidence type="ECO:0000313" key="2">
    <source>
        <dbReference type="Proteomes" id="UP001499924"/>
    </source>
</evidence>
<dbReference type="Proteomes" id="UP001499924">
    <property type="component" value="Unassembled WGS sequence"/>
</dbReference>
<dbReference type="Pfam" id="PF05742">
    <property type="entry name" value="TANGO2"/>
    <property type="match status" value="1"/>
</dbReference>
<dbReference type="EMBL" id="BAAAVV010000002">
    <property type="protein sequence ID" value="GAA3161988.1"/>
    <property type="molecule type" value="Genomic_DNA"/>
</dbReference>
<organism evidence="1 2">
    <name type="scientific">Blastococcus jejuensis</name>
    <dbReference type="NCBI Taxonomy" id="351224"/>
    <lineage>
        <taxon>Bacteria</taxon>
        <taxon>Bacillati</taxon>
        <taxon>Actinomycetota</taxon>
        <taxon>Actinomycetes</taxon>
        <taxon>Geodermatophilales</taxon>
        <taxon>Geodermatophilaceae</taxon>
        <taxon>Blastococcus</taxon>
    </lineage>
</organism>
<protein>
    <submittedName>
        <fullName evidence="1">NRDE family protein</fullName>
    </submittedName>
</protein>
<evidence type="ECO:0000313" key="1">
    <source>
        <dbReference type="EMBL" id="GAA3161988.1"/>
    </source>
</evidence>
<gene>
    <name evidence="1" type="ORF">GCM10010531_12140</name>
</gene>
<comment type="caution">
    <text evidence="1">The sequence shown here is derived from an EMBL/GenBank/DDBJ whole genome shotgun (WGS) entry which is preliminary data.</text>
</comment>
<proteinExistence type="predicted"/>
<reference evidence="2" key="1">
    <citation type="journal article" date="2019" name="Int. J. Syst. Evol. Microbiol.">
        <title>The Global Catalogue of Microorganisms (GCM) 10K type strain sequencing project: providing services to taxonomists for standard genome sequencing and annotation.</title>
        <authorList>
            <consortium name="The Broad Institute Genomics Platform"/>
            <consortium name="The Broad Institute Genome Sequencing Center for Infectious Disease"/>
            <person name="Wu L."/>
            <person name="Ma J."/>
        </authorList>
    </citation>
    <scope>NUCLEOTIDE SEQUENCE [LARGE SCALE GENOMIC DNA]</scope>
    <source>
        <strain evidence="2">JCM 15614</strain>
    </source>
</reference>
<dbReference type="InterPro" id="IPR008551">
    <property type="entry name" value="TANGO2"/>
</dbReference>
<accession>A0ABP6NZH7</accession>